<gene>
    <name evidence="1" type="ORF">PBV87_19875</name>
</gene>
<protein>
    <submittedName>
        <fullName evidence="1">Uncharacterized protein</fullName>
    </submittedName>
</protein>
<dbReference type="Proteomes" id="UP001169242">
    <property type="component" value="Unassembled WGS sequence"/>
</dbReference>
<organism evidence="1 2">
    <name type="scientific">Holtiella tumoricola</name>
    <dbReference type="NCBI Taxonomy" id="3018743"/>
    <lineage>
        <taxon>Bacteria</taxon>
        <taxon>Bacillati</taxon>
        <taxon>Bacillota</taxon>
        <taxon>Clostridia</taxon>
        <taxon>Lachnospirales</taxon>
        <taxon>Cellulosilyticaceae</taxon>
        <taxon>Holtiella</taxon>
    </lineage>
</organism>
<accession>A0AA42DSE8</accession>
<keyword evidence="2" id="KW-1185">Reference proteome</keyword>
<name>A0AA42DSE8_9FIRM</name>
<dbReference type="RefSeq" id="WP_053985385.1">
    <property type="nucleotide sequence ID" value="NZ_JAQIFT010000068.1"/>
</dbReference>
<evidence type="ECO:0000313" key="1">
    <source>
        <dbReference type="EMBL" id="MDA3733734.1"/>
    </source>
</evidence>
<dbReference type="EMBL" id="JAQIFT010000068">
    <property type="protein sequence ID" value="MDA3733734.1"/>
    <property type="molecule type" value="Genomic_DNA"/>
</dbReference>
<dbReference type="AlphaFoldDB" id="A0AA42DSE8"/>
<evidence type="ECO:0000313" key="2">
    <source>
        <dbReference type="Proteomes" id="UP001169242"/>
    </source>
</evidence>
<reference evidence="1" key="1">
    <citation type="journal article" date="2023" name="Int. J. Syst. Evol. Microbiol.">
        <title>&lt;i&gt;Holtiella tumoricola&lt;/i&gt; gen. nov. sp. nov., isolated from a human clinical sample.</title>
        <authorList>
            <person name="Allen-Vercoe E."/>
            <person name="Daigneault M.C."/>
            <person name="Vancuren S.J."/>
            <person name="Cochrane K."/>
            <person name="O'Neal L.L."/>
            <person name="Sankaranarayanan K."/>
            <person name="Lawson P.A."/>
        </authorList>
    </citation>
    <scope>NUCLEOTIDE SEQUENCE</scope>
    <source>
        <strain evidence="1">CC70A</strain>
    </source>
</reference>
<proteinExistence type="predicted"/>
<sequence>MVKVHNAKGAYDCTGIICENDVRLVFYSYGVVMNTINIKDFKEANRMQGEFSHFVTDTLRQFADGKDISLV</sequence>
<comment type="caution">
    <text evidence="1">The sequence shown here is derived from an EMBL/GenBank/DDBJ whole genome shotgun (WGS) entry which is preliminary data.</text>
</comment>